<evidence type="ECO:0000256" key="3">
    <source>
        <dbReference type="ARBA" id="ARBA00022636"/>
    </source>
</evidence>
<dbReference type="InterPro" id="IPR029787">
    <property type="entry name" value="Nucleotide_cyclase"/>
</dbReference>
<dbReference type="SUPFAM" id="SSF55785">
    <property type="entry name" value="PYP-like sensor domain (PAS domain)"/>
    <property type="match status" value="6"/>
</dbReference>
<feature type="domain" description="PAC" evidence="7">
    <location>
        <begin position="365"/>
        <end position="417"/>
    </location>
</feature>
<dbReference type="EC" id="3.1.4.52" evidence="2"/>
<evidence type="ECO:0000256" key="2">
    <source>
        <dbReference type="ARBA" id="ARBA00012282"/>
    </source>
</evidence>
<keyword evidence="5" id="KW-0175">Coiled coil</keyword>
<feature type="coiled-coil region" evidence="5">
    <location>
        <begin position="532"/>
        <end position="559"/>
    </location>
</feature>
<reference evidence="10 11" key="1">
    <citation type="submission" date="2015-05" db="EMBL/GenBank/DDBJ databases">
        <title>Complete genome sequence of a sulfur-oxidizing gammaproteobacterium strain HA5.</title>
        <authorList>
            <person name="Miura A."/>
            <person name="Kojima H."/>
            <person name="Fukui M."/>
        </authorList>
    </citation>
    <scope>NUCLEOTIDE SEQUENCE [LARGE SCALE GENOMIC DNA]</scope>
    <source>
        <strain evidence="10 11">HA5</strain>
    </source>
</reference>
<dbReference type="PROSITE" id="PS50887">
    <property type="entry name" value="GGDEF"/>
    <property type="match status" value="1"/>
</dbReference>
<dbReference type="PANTHER" id="PTHR44757">
    <property type="entry name" value="DIGUANYLATE CYCLASE DGCP"/>
    <property type="match status" value="1"/>
</dbReference>
<feature type="domain" description="EAL" evidence="8">
    <location>
        <begin position="1098"/>
        <end position="1352"/>
    </location>
</feature>
<dbReference type="SMART" id="SM00086">
    <property type="entry name" value="PAC"/>
    <property type="match status" value="6"/>
</dbReference>
<dbReference type="InterPro" id="IPR000014">
    <property type="entry name" value="PAS"/>
</dbReference>
<dbReference type="SMART" id="SM00052">
    <property type="entry name" value="EAL"/>
    <property type="match status" value="1"/>
</dbReference>
<dbReference type="Pfam" id="PF08448">
    <property type="entry name" value="PAS_4"/>
    <property type="match status" value="2"/>
</dbReference>
<dbReference type="FunCoup" id="A0A1B4XCL9">
    <property type="interactions" value="3"/>
</dbReference>
<evidence type="ECO:0000259" key="8">
    <source>
        <dbReference type="PROSITE" id="PS50883"/>
    </source>
</evidence>
<keyword evidence="3" id="KW-0973">c-di-GMP</keyword>
<evidence type="ECO:0000259" key="6">
    <source>
        <dbReference type="PROSITE" id="PS50112"/>
    </source>
</evidence>
<dbReference type="KEGG" id="slim:SCL_0245"/>
<dbReference type="InterPro" id="IPR029016">
    <property type="entry name" value="GAF-like_dom_sf"/>
</dbReference>
<dbReference type="Proteomes" id="UP000243180">
    <property type="component" value="Chromosome"/>
</dbReference>
<feature type="domain" description="PAC" evidence="7">
    <location>
        <begin position="752"/>
        <end position="802"/>
    </location>
</feature>
<dbReference type="CDD" id="cd01949">
    <property type="entry name" value="GGDEF"/>
    <property type="match status" value="1"/>
</dbReference>
<evidence type="ECO:0000256" key="5">
    <source>
        <dbReference type="SAM" id="Coils"/>
    </source>
</evidence>
<dbReference type="SMART" id="SM00091">
    <property type="entry name" value="PAS"/>
    <property type="match status" value="6"/>
</dbReference>
<dbReference type="InterPro" id="IPR001633">
    <property type="entry name" value="EAL_dom"/>
</dbReference>
<comment type="cofactor">
    <cofactor evidence="1">
        <name>Mg(2+)</name>
        <dbReference type="ChEBI" id="CHEBI:18420"/>
    </cofactor>
</comment>
<comment type="catalytic activity">
    <reaction evidence="4">
        <text>3',3'-c-di-GMP + H2O = 5'-phosphoguanylyl(3'-&gt;5')guanosine + H(+)</text>
        <dbReference type="Rhea" id="RHEA:24902"/>
        <dbReference type="ChEBI" id="CHEBI:15377"/>
        <dbReference type="ChEBI" id="CHEBI:15378"/>
        <dbReference type="ChEBI" id="CHEBI:58754"/>
        <dbReference type="ChEBI" id="CHEBI:58805"/>
        <dbReference type="EC" id="3.1.4.52"/>
    </reaction>
    <physiologicalReaction direction="left-to-right" evidence="4">
        <dbReference type="Rhea" id="RHEA:24903"/>
    </physiologicalReaction>
</comment>
<accession>A0A1B4XCL9</accession>
<dbReference type="NCBIfam" id="TIGR00229">
    <property type="entry name" value="sensory_box"/>
    <property type="match status" value="5"/>
</dbReference>
<feature type="domain" description="PAS" evidence="6">
    <location>
        <begin position="160"/>
        <end position="235"/>
    </location>
</feature>
<feature type="domain" description="PAC" evidence="7">
    <location>
        <begin position="238"/>
        <end position="290"/>
    </location>
</feature>
<keyword evidence="11" id="KW-1185">Reference proteome</keyword>
<evidence type="ECO:0000259" key="9">
    <source>
        <dbReference type="PROSITE" id="PS50887"/>
    </source>
</evidence>
<dbReference type="Gene3D" id="3.30.70.270">
    <property type="match status" value="1"/>
</dbReference>
<dbReference type="InterPro" id="IPR013656">
    <property type="entry name" value="PAS_4"/>
</dbReference>
<dbReference type="CDD" id="cd01948">
    <property type="entry name" value="EAL"/>
    <property type="match status" value="1"/>
</dbReference>
<feature type="domain" description="PAS" evidence="6">
    <location>
        <begin position="799"/>
        <end position="845"/>
    </location>
</feature>
<dbReference type="InParanoid" id="A0A1B4XCL9"/>
<dbReference type="SUPFAM" id="SSF55781">
    <property type="entry name" value="GAF domain-like"/>
    <property type="match status" value="1"/>
</dbReference>
<feature type="domain" description="PAC" evidence="7">
    <location>
        <begin position="625"/>
        <end position="677"/>
    </location>
</feature>
<dbReference type="InterPro" id="IPR003018">
    <property type="entry name" value="GAF"/>
</dbReference>
<dbReference type="InterPro" id="IPR043128">
    <property type="entry name" value="Rev_trsase/Diguanyl_cyclase"/>
</dbReference>
<evidence type="ECO:0000256" key="1">
    <source>
        <dbReference type="ARBA" id="ARBA00001946"/>
    </source>
</evidence>
<evidence type="ECO:0000256" key="4">
    <source>
        <dbReference type="ARBA" id="ARBA00051114"/>
    </source>
</evidence>
<dbReference type="EMBL" id="AP014879">
    <property type="protein sequence ID" value="BAV32567.1"/>
    <property type="molecule type" value="Genomic_DNA"/>
</dbReference>
<protein>
    <recommendedName>
        <fullName evidence="2">cyclic-guanylate-specific phosphodiesterase</fullName>
        <ecNumber evidence="2">3.1.4.52</ecNumber>
    </recommendedName>
</protein>
<feature type="domain" description="PAS" evidence="6">
    <location>
        <begin position="291"/>
        <end position="362"/>
    </location>
</feature>
<feature type="coiled-coil region" evidence="5">
    <location>
        <begin position="786"/>
        <end position="813"/>
    </location>
</feature>
<dbReference type="PANTHER" id="PTHR44757:SF2">
    <property type="entry name" value="BIOFILM ARCHITECTURE MAINTENANCE PROTEIN MBAA"/>
    <property type="match status" value="1"/>
</dbReference>
<dbReference type="InterPro" id="IPR001610">
    <property type="entry name" value="PAC"/>
</dbReference>
<dbReference type="Pfam" id="PF00990">
    <property type="entry name" value="GGDEF"/>
    <property type="match status" value="1"/>
</dbReference>
<dbReference type="SMART" id="SM00267">
    <property type="entry name" value="GGDEF"/>
    <property type="match status" value="1"/>
</dbReference>
<dbReference type="CDD" id="cd00130">
    <property type="entry name" value="PAS"/>
    <property type="match status" value="5"/>
</dbReference>
<dbReference type="InterPro" id="IPR035919">
    <property type="entry name" value="EAL_sf"/>
</dbReference>
<dbReference type="GO" id="GO:0006355">
    <property type="term" value="P:regulation of DNA-templated transcription"/>
    <property type="evidence" value="ECO:0007669"/>
    <property type="project" value="InterPro"/>
</dbReference>
<dbReference type="SUPFAM" id="SSF55073">
    <property type="entry name" value="Nucleotide cyclase"/>
    <property type="match status" value="1"/>
</dbReference>
<feature type="domain" description="PAS" evidence="6">
    <location>
        <begin position="678"/>
        <end position="746"/>
    </location>
</feature>
<dbReference type="Gene3D" id="3.20.20.450">
    <property type="entry name" value="EAL domain"/>
    <property type="match status" value="1"/>
</dbReference>
<dbReference type="FunFam" id="3.30.70.270:FF:000001">
    <property type="entry name" value="Diguanylate cyclase domain protein"/>
    <property type="match status" value="1"/>
</dbReference>
<organism evidence="10 11">
    <name type="scientific">Sulfuricaulis limicola</name>
    <dbReference type="NCBI Taxonomy" id="1620215"/>
    <lineage>
        <taxon>Bacteria</taxon>
        <taxon>Pseudomonadati</taxon>
        <taxon>Pseudomonadota</taxon>
        <taxon>Gammaproteobacteria</taxon>
        <taxon>Acidiferrobacterales</taxon>
        <taxon>Acidiferrobacteraceae</taxon>
        <taxon>Sulfuricaulis</taxon>
    </lineage>
</organism>
<dbReference type="Gene3D" id="2.10.70.100">
    <property type="match status" value="1"/>
</dbReference>
<dbReference type="PROSITE" id="PS50112">
    <property type="entry name" value="PAS"/>
    <property type="match status" value="4"/>
</dbReference>
<dbReference type="InterPro" id="IPR000700">
    <property type="entry name" value="PAS-assoc_C"/>
</dbReference>
<dbReference type="SMART" id="SM00065">
    <property type="entry name" value="GAF"/>
    <property type="match status" value="1"/>
</dbReference>
<dbReference type="InterPro" id="IPR035965">
    <property type="entry name" value="PAS-like_dom_sf"/>
</dbReference>
<dbReference type="PROSITE" id="PS50113">
    <property type="entry name" value="PAC"/>
    <property type="match status" value="6"/>
</dbReference>
<dbReference type="InterPro" id="IPR013655">
    <property type="entry name" value="PAS_fold_3"/>
</dbReference>
<evidence type="ECO:0000259" key="7">
    <source>
        <dbReference type="PROSITE" id="PS50113"/>
    </source>
</evidence>
<feature type="domain" description="GGDEF" evidence="9">
    <location>
        <begin position="956"/>
        <end position="1089"/>
    </location>
</feature>
<dbReference type="GO" id="GO:0071111">
    <property type="term" value="F:cyclic-guanylate-specific phosphodiesterase activity"/>
    <property type="evidence" value="ECO:0007669"/>
    <property type="project" value="UniProtKB-EC"/>
</dbReference>
<sequence>MRNIATSLSALYGERYLHSLTQYLTKTLGMEYAFVGELASDRKETVNVVSACLDGKTQDSFSYSLIDTPCQQIISRGASAYPRKVQKLFPRDRYLVDIGAECYVGVPLFGSSGQPLGMISVIGRHPLRNREMVESVLQVVAARTGTELERQRLYQELGESYRTLTTLMANLPGLVYRCRNDKDWSMEFISQGCLQLTGYAPDDFVKRRTISYGELIHPNDREPVWDEVQAALKQNRSFQLVYRITTADGKMKWVWEQGRGVYSSQGELLALEGFVTDITERKRADEALLKSETRLRSIVQTALNVIIVLSPDHRILEFNPEAERVYGRRRAEVLGKDYFELFLPPDLWQTVDDDLRMVMSGKETRGFENTVRATDGSKRIMIWNVSRLDDTAGQAIGIVAIGHDITEQRQTEAAASQRERLLHTVLEALPVGVWIADRHGKLVSANPAARAIWAGARYVGIEQYGEYKGWWVETGKPIAADEWGMARAITKGEVSLNEVIDIECFDDARKTILHSALPLRGLEGEIAGAIVVNQDITELRRAEAALRDSEARLKEAQRIAHIGSWELDLVSNQLTWSEEIFRIFEVDPHPSGPSYERVFLDAVHPDDREAVHRAYTESVTNRTPYDITHRLLMPDGRIKYVHERSVHYYNEEGLPLRSVGTVQDVTERMRAEQALRRSEERLRVIYDASPVIISVSRLEDGQFLEVNPTFLRIGGWTREEVVGRTSFEVGVWIESRDREKIIEGVRAHGAVRDLEISFRIKSGEVRRLLCSVELIQLDQGACLLLVAQDITERKQAESQMQKLSRALEQTADAVLITDRNGVIEYVNPAFEQVSGYTSAEAVGRQPNLLKSGRQGPGFYENLWKTILAGEVFNDVLINRRKDGSLYYEEKTITPIKDTDGRITHFVATGKDITERMQTQERLAFMAQHDPLTELPNRALLLDRLKQSLAGARWRERRAGILFVDLDRFKTINDTLGHEVGDRLLQQLAERFQRSVRDGDTVARFGGDEFVILLDDVASEDDVAGVAQKVLQALTPPFQVDGQTLYVTASIGVSLFPNDGEDASTLLRNADIAMYRAKEMGKNTYQFYSADMSSRAFERLTLESNLRRALEQGEFRLYYQPQVDVTTGAIVGVEALLRWQHPEFGLVMPNEFIPLLEETGLIVPTGEWVLDTACAQLAEWHAQGWPRLRLAVNLSPRQFQTQNLTTVVKQAVDRLDGDPGRLELEITEGMLLRHAPITAETLEALHSLGVRMAIDDFGTGYSSLSYLRRLPIDTLKIDRMFVRDIPHDPDDSAITVAIIALVQSMKLEMIAEGVENTAQRDFLQARGCNLMQGYLFCRPLPVEEITRLLQSGKKF</sequence>
<dbReference type="NCBIfam" id="TIGR00254">
    <property type="entry name" value="GGDEF"/>
    <property type="match status" value="1"/>
</dbReference>
<dbReference type="PROSITE" id="PS50883">
    <property type="entry name" value="EAL"/>
    <property type="match status" value="1"/>
</dbReference>
<dbReference type="GO" id="GO:0071732">
    <property type="term" value="P:cellular response to nitric oxide"/>
    <property type="evidence" value="ECO:0007669"/>
    <property type="project" value="UniProtKB-ARBA"/>
</dbReference>
<evidence type="ECO:0000313" key="10">
    <source>
        <dbReference type="EMBL" id="BAV32567.1"/>
    </source>
</evidence>
<feature type="domain" description="PAC" evidence="7">
    <location>
        <begin position="490"/>
        <end position="548"/>
    </location>
</feature>
<gene>
    <name evidence="10" type="ORF">SCL_0245</name>
</gene>
<dbReference type="Pfam" id="PF00563">
    <property type="entry name" value="EAL"/>
    <property type="match status" value="1"/>
</dbReference>
<dbReference type="Gene3D" id="3.30.450.40">
    <property type="match status" value="1"/>
</dbReference>
<evidence type="ECO:0000313" key="11">
    <source>
        <dbReference type="Proteomes" id="UP000243180"/>
    </source>
</evidence>
<dbReference type="Gene3D" id="3.30.450.20">
    <property type="entry name" value="PAS domain"/>
    <property type="match status" value="6"/>
</dbReference>
<dbReference type="Pfam" id="PF00989">
    <property type="entry name" value="PAS"/>
    <property type="match status" value="2"/>
</dbReference>
<dbReference type="InterPro" id="IPR000160">
    <property type="entry name" value="GGDEF_dom"/>
</dbReference>
<dbReference type="Pfam" id="PF08447">
    <property type="entry name" value="PAS_3"/>
    <property type="match status" value="2"/>
</dbReference>
<dbReference type="InterPro" id="IPR013767">
    <property type="entry name" value="PAS_fold"/>
</dbReference>
<dbReference type="FunFam" id="3.20.20.450:FF:000001">
    <property type="entry name" value="Cyclic di-GMP phosphodiesterase yahA"/>
    <property type="match status" value="1"/>
</dbReference>
<proteinExistence type="predicted"/>
<dbReference type="InterPro" id="IPR052155">
    <property type="entry name" value="Biofilm_reg_signaling"/>
</dbReference>
<feature type="domain" description="PAC" evidence="7">
    <location>
        <begin position="870"/>
        <end position="924"/>
    </location>
</feature>
<name>A0A1B4XCL9_9GAMM</name>
<dbReference type="SUPFAM" id="SSF141868">
    <property type="entry name" value="EAL domain-like"/>
    <property type="match status" value="1"/>
</dbReference>